<gene>
    <name evidence="1" type="ORF">DSO57_1011685</name>
</gene>
<name>A0ACC2TTZ5_9FUNG</name>
<comment type="caution">
    <text evidence="1">The sequence shown here is derived from an EMBL/GenBank/DDBJ whole genome shotgun (WGS) entry which is preliminary data.</text>
</comment>
<protein>
    <submittedName>
        <fullName evidence="1">Uncharacterized protein</fullName>
    </submittedName>
</protein>
<keyword evidence="2" id="KW-1185">Reference proteome</keyword>
<dbReference type="Proteomes" id="UP001165960">
    <property type="component" value="Unassembled WGS sequence"/>
</dbReference>
<evidence type="ECO:0000313" key="1">
    <source>
        <dbReference type="EMBL" id="KAJ9077946.1"/>
    </source>
</evidence>
<dbReference type="EMBL" id="QTSX02002170">
    <property type="protein sequence ID" value="KAJ9077946.1"/>
    <property type="molecule type" value="Genomic_DNA"/>
</dbReference>
<sequence length="636" mass="72850">MISAVSQIEKQVSRRNKPTRRNRGPNARGPRPQVCDLCQLRKVKCDRAVPRCSLCQKLKKPCTYDRNGFDASYGLCKTASEEGDHSTGVFSTQEATIKEAERWIERYVLLRKTFSDPKLPHGVDTILTSSSRMAVRRSNVLLGSRGDYIYIGPSMATHYFTSNRRLLSMLSTSFVAVVEPLHYNRGISVDFTKTLTMQLVELYFAYLNSFYPILDPTVFYSQLHRGCVRDDFLALLHVVCLTGASFYPNRTLGRIIAKHFSRLASLYLKKIFFKPSLTAAQACVLATLHISVCDESTTIEGAWFVMGVAKLMTSLMGIPHKRPHSTPSHLDSRCRLWWMMYATDQTISQCSGRPLSSDITPSTVLPRQEAPLPSLNFTNQSVFLVKEVTMLRSSDNLKYFCEFCAHTCLIAKRIHLKELHEESYLRSESVGNFSLSMIVNGLKSHPRKQTYLESSKKLERESIAWYLALPEFSTPKREASNLYLPYPKDVHLGMLSIFFFSMLIDLNKPFIKDSQQVSCLRPSGKSLSLNRYLCSNALEKCILASFFGCQVFIDQEELILEVGLPYVWYCAIQFFFLFNYMVHKLPPDHWAVAPARRNALFLFQQFEKNSDRWAILRDSYFMIKPFMEKIRSPALN</sequence>
<accession>A0ACC2TTZ5</accession>
<organism evidence="1 2">
    <name type="scientific">Entomophthora muscae</name>
    <dbReference type="NCBI Taxonomy" id="34485"/>
    <lineage>
        <taxon>Eukaryota</taxon>
        <taxon>Fungi</taxon>
        <taxon>Fungi incertae sedis</taxon>
        <taxon>Zoopagomycota</taxon>
        <taxon>Entomophthoromycotina</taxon>
        <taxon>Entomophthoromycetes</taxon>
        <taxon>Entomophthorales</taxon>
        <taxon>Entomophthoraceae</taxon>
        <taxon>Entomophthora</taxon>
    </lineage>
</organism>
<proteinExistence type="predicted"/>
<evidence type="ECO:0000313" key="2">
    <source>
        <dbReference type="Proteomes" id="UP001165960"/>
    </source>
</evidence>
<reference evidence="1" key="1">
    <citation type="submission" date="2022-04" db="EMBL/GenBank/DDBJ databases">
        <title>Genome of the entomopathogenic fungus Entomophthora muscae.</title>
        <authorList>
            <person name="Elya C."/>
            <person name="Lovett B.R."/>
            <person name="Lee E."/>
            <person name="Macias A.M."/>
            <person name="Hajek A.E."/>
            <person name="De Bivort B.L."/>
            <person name="Kasson M.T."/>
            <person name="De Fine Licht H.H."/>
            <person name="Stajich J.E."/>
        </authorList>
    </citation>
    <scope>NUCLEOTIDE SEQUENCE</scope>
    <source>
        <strain evidence="1">Berkeley</strain>
    </source>
</reference>